<comment type="caution">
    <text evidence="5">The sequence shown here is derived from an EMBL/GenBank/DDBJ whole genome shotgun (WGS) entry which is preliminary data.</text>
</comment>
<dbReference type="Pfam" id="PF00717">
    <property type="entry name" value="Peptidase_S24"/>
    <property type="match status" value="1"/>
</dbReference>
<dbReference type="PROSITE" id="PS50943">
    <property type="entry name" value="HTH_CROC1"/>
    <property type="match status" value="1"/>
</dbReference>
<evidence type="ECO:0000313" key="5">
    <source>
        <dbReference type="EMBL" id="CAH8243596.1"/>
    </source>
</evidence>
<evidence type="ECO:0000259" key="4">
    <source>
        <dbReference type="PROSITE" id="PS50943"/>
    </source>
</evidence>
<dbReference type="SUPFAM" id="SSF47413">
    <property type="entry name" value="lambda repressor-like DNA-binding domains"/>
    <property type="match status" value="1"/>
</dbReference>
<organism evidence="5 6">
    <name type="scientific">Paenibacillus melissococcoides</name>
    <dbReference type="NCBI Taxonomy" id="2912268"/>
    <lineage>
        <taxon>Bacteria</taxon>
        <taxon>Bacillati</taxon>
        <taxon>Bacillota</taxon>
        <taxon>Bacilli</taxon>
        <taxon>Bacillales</taxon>
        <taxon>Paenibacillaceae</taxon>
        <taxon>Paenibacillus</taxon>
    </lineage>
</organism>
<dbReference type="PANTHER" id="PTHR40661:SF1">
    <property type="entry name" value="HTH CRO_C1-TYPE DOMAIN-CONTAINING PROTEIN"/>
    <property type="match status" value="1"/>
</dbReference>
<dbReference type="RefSeq" id="WP_261944593.1">
    <property type="nucleotide sequence ID" value="NZ_AP031286.1"/>
</dbReference>
<dbReference type="InterPro" id="IPR015927">
    <property type="entry name" value="Peptidase_S24_S26A/B/C"/>
</dbReference>
<protein>
    <submittedName>
        <fullName evidence="5">Helix-turn-helix domain-containing protein</fullName>
    </submittedName>
</protein>
<keyword evidence="6" id="KW-1185">Reference proteome</keyword>
<feature type="domain" description="HTH cro/C1-type" evidence="4">
    <location>
        <begin position="13"/>
        <end position="67"/>
    </location>
</feature>
<keyword evidence="1" id="KW-0805">Transcription regulation</keyword>
<dbReference type="EMBL" id="CALYLO010000001">
    <property type="protein sequence ID" value="CAH8243596.1"/>
    <property type="molecule type" value="Genomic_DNA"/>
</dbReference>
<dbReference type="CDD" id="cd06529">
    <property type="entry name" value="S24_LexA-like"/>
    <property type="match status" value="1"/>
</dbReference>
<dbReference type="PANTHER" id="PTHR40661">
    <property type="match status" value="1"/>
</dbReference>
<dbReference type="Pfam" id="PF01381">
    <property type="entry name" value="HTH_3"/>
    <property type="match status" value="1"/>
</dbReference>
<dbReference type="Gene3D" id="1.10.260.40">
    <property type="entry name" value="lambda repressor-like DNA-binding domains"/>
    <property type="match status" value="1"/>
</dbReference>
<dbReference type="Proteomes" id="UP001154322">
    <property type="component" value="Unassembled WGS sequence"/>
</dbReference>
<dbReference type="InterPro" id="IPR036286">
    <property type="entry name" value="LexA/Signal_pep-like_sf"/>
</dbReference>
<evidence type="ECO:0000313" key="6">
    <source>
        <dbReference type="Proteomes" id="UP001154322"/>
    </source>
</evidence>
<sequence>MENDVKNIFAKNILRLRNSRGLTQLQLGEELGLGKTTISQWESAKKLPNAGSIEKIAMYFNVPKSTLFEENSTEKIVSYGRQINLPVVEKMSWENGVFTLEKINGYEPTPEEWLQGEECFYFRVQNKAMSNARIHEGDLVLIQIIKEGINEGDIVAILIDDEIILTRLYKDGETVIIQSENPTFPPRVKKYSDIKIVGKVKKLIVNF</sequence>
<evidence type="ECO:0000256" key="1">
    <source>
        <dbReference type="ARBA" id="ARBA00023015"/>
    </source>
</evidence>
<evidence type="ECO:0000256" key="2">
    <source>
        <dbReference type="ARBA" id="ARBA00023125"/>
    </source>
</evidence>
<evidence type="ECO:0000256" key="3">
    <source>
        <dbReference type="ARBA" id="ARBA00023163"/>
    </source>
</evidence>
<keyword evidence="3" id="KW-0804">Transcription</keyword>
<dbReference type="InterPro" id="IPR010982">
    <property type="entry name" value="Lambda_DNA-bd_dom_sf"/>
</dbReference>
<name>A0ABM9FWM9_9BACL</name>
<dbReference type="Gene3D" id="2.10.109.10">
    <property type="entry name" value="Umud Fragment, subunit A"/>
    <property type="match status" value="1"/>
</dbReference>
<dbReference type="SMART" id="SM00530">
    <property type="entry name" value="HTH_XRE"/>
    <property type="match status" value="1"/>
</dbReference>
<accession>A0ABM9FWM9</accession>
<dbReference type="CDD" id="cd00093">
    <property type="entry name" value="HTH_XRE"/>
    <property type="match status" value="1"/>
</dbReference>
<proteinExistence type="predicted"/>
<dbReference type="InterPro" id="IPR001387">
    <property type="entry name" value="Cro/C1-type_HTH"/>
</dbReference>
<dbReference type="SUPFAM" id="SSF51306">
    <property type="entry name" value="LexA/Signal peptidase"/>
    <property type="match status" value="1"/>
</dbReference>
<reference evidence="5" key="1">
    <citation type="submission" date="2022-06" db="EMBL/GenBank/DDBJ databases">
        <authorList>
            <person name="Dietemann V."/>
            <person name="Ory F."/>
            <person name="Dainat B."/>
            <person name="Oberhansli S."/>
        </authorList>
    </citation>
    <scope>NUCLEOTIDE SEQUENCE</scope>
    <source>
        <strain evidence="5">Ena-SAMPLE-TAB-26-04-2022-14:26:32:270-5432</strain>
    </source>
</reference>
<keyword evidence="2" id="KW-0238">DNA-binding</keyword>
<gene>
    <name evidence="5" type="ORF">WJ0W_000835</name>
</gene>
<dbReference type="InterPro" id="IPR039418">
    <property type="entry name" value="LexA-like"/>
</dbReference>